<dbReference type="PROSITE" id="PS50013">
    <property type="entry name" value="CHROMO_2"/>
    <property type="match status" value="2"/>
</dbReference>
<keyword evidence="3" id="KW-0539">Nucleus</keyword>
<evidence type="ECO:0000256" key="1">
    <source>
        <dbReference type="ARBA" id="ARBA00004123"/>
    </source>
</evidence>
<dbReference type="OrthoDB" id="433924at2759"/>
<evidence type="ECO:0000256" key="2">
    <source>
        <dbReference type="ARBA" id="ARBA00022737"/>
    </source>
</evidence>
<dbReference type="Pfam" id="PF00385">
    <property type="entry name" value="Chromo"/>
    <property type="match status" value="1"/>
</dbReference>
<dbReference type="GO" id="GO:0005634">
    <property type="term" value="C:nucleus"/>
    <property type="evidence" value="ECO:0007669"/>
    <property type="project" value="UniProtKB-SubCell"/>
</dbReference>
<keyword evidence="7" id="KW-1185">Reference proteome</keyword>
<dbReference type="GO" id="GO:0000792">
    <property type="term" value="C:heterochromatin"/>
    <property type="evidence" value="ECO:0007669"/>
    <property type="project" value="UniProtKB-ARBA"/>
</dbReference>
<feature type="domain" description="Chromo" evidence="5">
    <location>
        <begin position="33"/>
        <end position="91"/>
    </location>
</feature>
<evidence type="ECO:0000259" key="5">
    <source>
        <dbReference type="PROSITE" id="PS50013"/>
    </source>
</evidence>
<feature type="domain" description="Chromo" evidence="5">
    <location>
        <begin position="142"/>
        <end position="200"/>
    </location>
</feature>
<evidence type="ECO:0000256" key="4">
    <source>
        <dbReference type="SAM" id="MobiDB-lite"/>
    </source>
</evidence>
<dbReference type="Gene3D" id="2.40.50.40">
    <property type="match status" value="2"/>
</dbReference>
<organism evidence="6 7">
    <name type="scientific">Holothuria leucospilota</name>
    <name type="common">Black long sea cucumber</name>
    <name type="synonym">Mertensiothuria leucospilota</name>
    <dbReference type="NCBI Taxonomy" id="206669"/>
    <lineage>
        <taxon>Eukaryota</taxon>
        <taxon>Metazoa</taxon>
        <taxon>Echinodermata</taxon>
        <taxon>Eleutherozoa</taxon>
        <taxon>Echinozoa</taxon>
        <taxon>Holothuroidea</taxon>
        <taxon>Aspidochirotacea</taxon>
        <taxon>Aspidochirotida</taxon>
        <taxon>Holothuriidae</taxon>
        <taxon>Holothuria</taxon>
    </lineage>
</organism>
<dbReference type="InterPro" id="IPR023779">
    <property type="entry name" value="Chromodomain_CS"/>
</dbReference>
<dbReference type="InterPro" id="IPR023780">
    <property type="entry name" value="Chromo_domain"/>
</dbReference>
<name>A0A9Q1BZY7_HOLLE</name>
<dbReference type="InterPro" id="IPR008251">
    <property type="entry name" value="Chromo_shadow_dom"/>
</dbReference>
<dbReference type="Proteomes" id="UP001152320">
    <property type="component" value="Chromosome 9"/>
</dbReference>
<evidence type="ECO:0000256" key="3">
    <source>
        <dbReference type="ARBA" id="ARBA00023242"/>
    </source>
</evidence>
<comment type="caution">
    <text evidence="6">The sequence shown here is derived from an EMBL/GenBank/DDBJ whole genome shotgun (WGS) entry which is preliminary data.</text>
</comment>
<feature type="compositionally biased region" description="Basic and acidic residues" evidence="4">
    <location>
        <begin position="9"/>
        <end position="18"/>
    </location>
</feature>
<dbReference type="InterPro" id="IPR017984">
    <property type="entry name" value="Chromo_dom_subgr"/>
</dbReference>
<dbReference type="PRINTS" id="PR00504">
    <property type="entry name" value="CHROMODOMAIN"/>
</dbReference>
<feature type="region of interest" description="Disordered" evidence="4">
    <location>
        <begin position="1"/>
        <end position="30"/>
    </location>
</feature>
<dbReference type="Pfam" id="PF01393">
    <property type="entry name" value="Chromo_shadow"/>
    <property type="match status" value="1"/>
</dbReference>
<reference evidence="6" key="1">
    <citation type="submission" date="2021-10" db="EMBL/GenBank/DDBJ databases">
        <title>Tropical sea cucumber genome reveals ecological adaptation and Cuvierian tubules defense mechanism.</title>
        <authorList>
            <person name="Chen T."/>
        </authorList>
    </citation>
    <scope>NUCLEOTIDE SEQUENCE</scope>
    <source>
        <strain evidence="6">Nanhai2018</strain>
        <tissue evidence="6">Muscle</tissue>
    </source>
</reference>
<dbReference type="InterPro" id="IPR051219">
    <property type="entry name" value="Heterochromatin_chromo-domain"/>
</dbReference>
<feature type="compositionally biased region" description="Basic and acidic residues" evidence="4">
    <location>
        <begin position="106"/>
        <end position="143"/>
    </location>
</feature>
<dbReference type="SUPFAM" id="SSF54160">
    <property type="entry name" value="Chromo domain-like"/>
    <property type="match status" value="2"/>
</dbReference>
<dbReference type="InterPro" id="IPR016197">
    <property type="entry name" value="Chromo-like_dom_sf"/>
</dbReference>
<dbReference type="EMBL" id="JAIZAY010000009">
    <property type="protein sequence ID" value="KAJ8036056.1"/>
    <property type="molecule type" value="Genomic_DNA"/>
</dbReference>
<feature type="compositionally biased region" description="Basic and acidic residues" evidence="4">
    <location>
        <begin position="83"/>
        <end position="94"/>
    </location>
</feature>
<dbReference type="SMART" id="SM00298">
    <property type="entry name" value="CHROMO"/>
    <property type="match status" value="2"/>
</dbReference>
<dbReference type="AlphaFoldDB" id="A0A9Q1BZY7"/>
<dbReference type="FunFam" id="2.40.50.40:FF:000031">
    <property type="entry name" value="Heterochromatin protein 1"/>
    <property type="match status" value="1"/>
</dbReference>
<proteinExistence type="predicted"/>
<comment type="subcellular location">
    <subcellularLocation>
        <location evidence="1">Nucleus</location>
    </subcellularLocation>
</comment>
<dbReference type="PANTHER" id="PTHR22812">
    <property type="entry name" value="CHROMOBOX PROTEIN"/>
    <property type="match status" value="1"/>
</dbReference>
<feature type="region of interest" description="Disordered" evidence="4">
    <location>
        <begin position="83"/>
        <end position="143"/>
    </location>
</feature>
<dbReference type="PROSITE" id="PS00598">
    <property type="entry name" value="CHROMO_1"/>
    <property type="match status" value="1"/>
</dbReference>
<feature type="compositionally biased region" description="Acidic residues" evidence="4">
    <location>
        <begin position="19"/>
        <end position="30"/>
    </location>
</feature>
<gene>
    <name evidence="6" type="ORF">HOLleu_19921</name>
</gene>
<evidence type="ECO:0000313" key="7">
    <source>
        <dbReference type="Proteomes" id="UP001152320"/>
    </source>
</evidence>
<accession>A0A9Q1BZY7</accession>
<keyword evidence="2" id="KW-0677">Repeat</keyword>
<dbReference type="SMART" id="SM00300">
    <property type="entry name" value="ChSh"/>
    <property type="match status" value="1"/>
</dbReference>
<protein>
    <submittedName>
        <fullName evidence="6">Chromobox protein-like 3</fullName>
    </submittedName>
</protein>
<sequence length="207" mass="24171">MSKNRNKDHKKDQRKDLEDGIEDIEEEEEEEIYQVEKITDVRIKNGKKEYFLKWKGYGEQDNTWEPEENLDCPVLIKDFEDKRQKEKEEKESKRKSAASVNGSGEEVPRKKAKKESQKTVEKTPEASRSGDEGKYKGFERGLEPERIIGATESHGELLFLMKWKNSQEADLVKAKEANVRCPQIVIKFYEGRLTWHDSDDDEKGKTS</sequence>
<dbReference type="InterPro" id="IPR000953">
    <property type="entry name" value="Chromo/chromo_shadow_dom"/>
</dbReference>
<evidence type="ECO:0000313" key="6">
    <source>
        <dbReference type="EMBL" id="KAJ8036056.1"/>
    </source>
</evidence>